<dbReference type="InterPro" id="IPR003423">
    <property type="entry name" value="OMP_efflux"/>
</dbReference>
<evidence type="ECO:0000256" key="3">
    <source>
        <dbReference type="SAM" id="SignalP"/>
    </source>
</evidence>
<feature type="region of interest" description="Disordered" evidence="2">
    <location>
        <begin position="476"/>
        <end position="495"/>
    </location>
</feature>
<evidence type="ECO:0000256" key="1">
    <source>
        <dbReference type="ARBA" id="ARBA00007613"/>
    </source>
</evidence>
<keyword evidence="3" id="KW-0732">Signal</keyword>
<feature type="signal peptide" evidence="3">
    <location>
        <begin position="1"/>
        <end position="24"/>
    </location>
</feature>
<dbReference type="EMBL" id="FXAH01000021">
    <property type="protein sequence ID" value="SMF79363.1"/>
    <property type="molecule type" value="Genomic_DNA"/>
</dbReference>
<dbReference type="RefSeq" id="WP_085230429.1">
    <property type="nucleotide sequence ID" value="NZ_BSQD01000019.1"/>
</dbReference>
<dbReference type="PANTHER" id="PTHR30203">
    <property type="entry name" value="OUTER MEMBRANE CATION EFFLUX PROTEIN"/>
    <property type="match status" value="1"/>
</dbReference>
<comment type="similarity">
    <text evidence="1">Belongs to the outer membrane factor (OMF) (TC 1.B.17) family.</text>
</comment>
<dbReference type="Gene3D" id="1.20.1600.10">
    <property type="entry name" value="Outer membrane efflux proteins (OEP)"/>
    <property type="match status" value="1"/>
</dbReference>
<sequence length="502" mass="55445">MMETLFLCKRRAVWLIACMSFATACTTICPSAPDAPPVGNVIAEPSDASFKGERFELSPDMAWWKNYHDDQLDALMAKLEPSIERVTQEASASSSIARSNYARLFRYLPKLTISAGASLKAERKQGSNADSGAKVERTPEIALPRLEFDASPILGIFGSGWSAVSSSAISRRTAIATRFQQRLDIQASIVRIYFALRATARTRELLDAKRTVVQQALALEERRAALGASEPGALARRREEVSSVRQAVLDNTRDRRKEEHELLMVLGGYPSGITTVSTLPLAPPPVPQINGTSLSRQSPPVALSALHAALEAENVKSKYMDLIPLPSFFATGLLSDVSLFPLAWVGPIWTVGARFAVNLLNLPNWYIDRQARIDAYRKAELDRRKEVIGIRDGIIENFYALRDLREKYERSSAETSRRDDIVAATKTQCRLGLKSPLQMLDVQARLLDSRIDCIQNIGSQYRYSIELVKALGGGWTASSNGGGQPPKTALRRWDSPRIQAVS</sequence>
<dbReference type="SUPFAM" id="SSF56954">
    <property type="entry name" value="Outer membrane efflux proteins (OEP)"/>
    <property type="match status" value="1"/>
</dbReference>
<feature type="chain" id="PRO_5012620565" evidence="3">
    <location>
        <begin position="25"/>
        <end position="502"/>
    </location>
</feature>
<dbReference type="InterPro" id="IPR010131">
    <property type="entry name" value="MdtP/NodT-like"/>
</dbReference>
<organism evidence="4 5">
    <name type="scientific">Trinickia caryophylli</name>
    <name type="common">Paraburkholderia caryophylli</name>
    <dbReference type="NCBI Taxonomy" id="28094"/>
    <lineage>
        <taxon>Bacteria</taxon>
        <taxon>Pseudomonadati</taxon>
        <taxon>Pseudomonadota</taxon>
        <taxon>Betaproteobacteria</taxon>
        <taxon>Burkholderiales</taxon>
        <taxon>Burkholderiaceae</taxon>
        <taxon>Trinickia</taxon>
    </lineage>
</organism>
<dbReference type="Pfam" id="PF02321">
    <property type="entry name" value="OEP"/>
    <property type="match status" value="1"/>
</dbReference>
<dbReference type="GO" id="GO:0015562">
    <property type="term" value="F:efflux transmembrane transporter activity"/>
    <property type="evidence" value="ECO:0007669"/>
    <property type="project" value="InterPro"/>
</dbReference>
<dbReference type="AlphaFoldDB" id="A0A1X7H3Y6"/>
<dbReference type="GeneID" id="95548206"/>
<evidence type="ECO:0000313" key="5">
    <source>
        <dbReference type="Proteomes" id="UP000192911"/>
    </source>
</evidence>
<evidence type="ECO:0000256" key="2">
    <source>
        <dbReference type="SAM" id="MobiDB-lite"/>
    </source>
</evidence>
<dbReference type="Proteomes" id="UP000192911">
    <property type="component" value="Unassembled WGS sequence"/>
</dbReference>
<accession>A0A1X7H3Y6</accession>
<gene>
    <name evidence="4" type="ORF">SAMN06295900_12116</name>
</gene>
<proteinExistence type="inferred from homology"/>
<protein>
    <submittedName>
        <fullName evidence="4">Outer membrane protein TolC</fullName>
    </submittedName>
</protein>
<keyword evidence="5" id="KW-1185">Reference proteome</keyword>
<dbReference type="Gene3D" id="2.20.200.10">
    <property type="entry name" value="Outer membrane efflux proteins (OEP)"/>
    <property type="match status" value="1"/>
</dbReference>
<dbReference type="STRING" id="28094.SAMN06295900_12116"/>
<reference evidence="5" key="1">
    <citation type="submission" date="2017-04" db="EMBL/GenBank/DDBJ databases">
        <authorList>
            <person name="Varghese N."/>
            <person name="Submissions S."/>
        </authorList>
    </citation>
    <scope>NUCLEOTIDE SEQUENCE [LARGE SCALE GENOMIC DNA]</scope>
    <source>
        <strain evidence="5">Ballard 720</strain>
    </source>
</reference>
<evidence type="ECO:0000313" key="4">
    <source>
        <dbReference type="EMBL" id="SMF79363.1"/>
    </source>
</evidence>
<name>A0A1X7H3Y6_TRICW</name>